<organism evidence="2 3">
    <name type="scientific">Chryseobacterium ureilyticum</name>
    <dbReference type="NCBI Taxonomy" id="373668"/>
    <lineage>
        <taxon>Bacteria</taxon>
        <taxon>Pseudomonadati</taxon>
        <taxon>Bacteroidota</taxon>
        <taxon>Flavobacteriia</taxon>
        <taxon>Flavobacteriales</taxon>
        <taxon>Weeksellaceae</taxon>
        <taxon>Chryseobacterium group</taxon>
        <taxon>Chryseobacterium</taxon>
    </lineage>
</organism>
<gene>
    <name evidence="2" type="ORF">SAMN05421786_102207</name>
</gene>
<dbReference type="AlphaFoldDB" id="A0A1N7M2C5"/>
<protein>
    <submittedName>
        <fullName evidence="2">Uncharacterized protein</fullName>
    </submittedName>
</protein>
<evidence type="ECO:0000313" key="2">
    <source>
        <dbReference type="EMBL" id="SIS80227.1"/>
    </source>
</evidence>
<reference evidence="3" key="1">
    <citation type="submission" date="2017-01" db="EMBL/GenBank/DDBJ databases">
        <authorList>
            <person name="Varghese N."/>
            <person name="Submissions S."/>
        </authorList>
    </citation>
    <scope>NUCLEOTIDE SEQUENCE [LARGE SCALE GENOMIC DNA]</scope>
    <source>
        <strain evidence="3">DSM 18017</strain>
    </source>
</reference>
<proteinExistence type="predicted"/>
<feature type="chain" id="PRO_5012320264" evidence="1">
    <location>
        <begin position="35"/>
        <end position="85"/>
    </location>
</feature>
<evidence type="ECO:0000256" key="1">
    <source>
        <dbReference type="SAM" id="SignalP"/>
    </source>
</evidence>
<keyword evidence="1" id="KW-0732">Signal</keyword>
<evidence type="ECO:0000313" key="3">
    <source>
        <dbReference type="Proteomes" id="UP000186744"/>
    </source>
</evidence>
<dbReference type="STRING" id="373668.SAMN05421786_102207"/>
<name>A0A1N7M2C5_9FLAO</name>
<accession>A0A1N7M2C5</accession>
<sequence length="85" mass="9371">MCLNLRFKAKKINFFKMKKLFFTGLLMVSTLSFAASWTITTTCGVVGTIQIADNASTSQVAQAVSQYNYNQCGVRPAKINLSIEP</sequence>
<feature type="signal peptide" evidence="1">
    <location>
        <begin position="1"/>
        <end position="34"/>
    </location>
</feature>
<dbReference type="EMBL" id="FTOL01000002">
    <property type="protein sequence ID" value="SIS80227.1"/>
    <property type="molecule type" value="Genomic_DNA"/>
</dbReference>
<dbReference type="Proteomes" id="UP000186744">
    <property type="component" value="Unassembled WGS sequence"/>
</dbReference>
<keyword evidence="3" id="KW-1185">Reference proteome</keyword>